<proteinExistence type="predicted"/>
<name>A0A0K2T740_LEPSM</name>
<dbReference type="AlphaFoldDB" id="A0A0K2T740"/>
<dbReference type="EMBL" id="HACA01004269">
    <property type="protein sequence ID" value="CDW21630.1"/>
    <property type="molecule type" value="Transcribed_RNA"/>
</dbReference>
<evidence type="ECO:0000313" key="1">
    <source>
        <dbReference type="EMBL" id="CDW21630.1"/>
    </source>
</evidence>
<accession>A0A0K2T740</accession>
<organism evidence="1">
    <name type="scientific">Lepeophtheirus salmonis</name>
    <name type="common">Salmon louse</name>
    <name type="synonym">Caligus salmonis</name>
    <dbReference type="NCBI Taxonomy" id="72036"/>
    <lineage>
        <taxon>Eukaryota</taxon>
        <taxon>Metazoa</taxon>
        <taxon>Ecdysozoa</taxon>
        <taxon>Arthropoda</taxon>
        <taxon>Crustacea</taxon>
        <taxon>Multicrustacea</taxon>
        <taxon>Hexanauplia</taxon>
        <taxon>Copepoda</taxon>
        <taxon>Siphonostomatoida</taxon>
        <taxon>Caligidae</taxon>
        <taxon>Lepeophtheirus</taxon>
    </lineage>
</organism>
<sequence length="26" mass="3057">MRRLNSECENVQVKSILHINVCIQND</sequence>
<protein>
    <submittedName>
        <fullName evidence="1">Uncharacterized protein</fullName>
    </submittedName>
</protein>
<reference evidence="1" key="1">
    <citation type="submission" date="2014-05" db="EMBL/GenBank/DDBJ databases">
        <authorList>
            <person name="Chronopoulou M."/>
        </authorList>
    </citation>
    <scope>NUCLEOTIDE SEQUENCE</scope>
    <source>
        <tissue evidence="1">Whole organism</tissue>
    </source>
</reference>